<gene>
    <name evidence="4" type="ORF">AV649_02855</name>
</gene>
<dbReference type="InterPro" id="IPR036388">
    <property type="entry name" value="WH-like_DNA-bd_sf"/>
</dbReference>
<dbReference type="PROSITE" id="PS51071">
    <property type="entry name" value="HTH_RPIR"/>
    <property type="match status" value="1"/>
</dbReference>
<dbReference type="GO" id="GO:0003700">
    <property type="term" value="F:DNA-binding transcription factor activity"/>
    <property type="evidence" value="ECO:0007669"/>
    <property type="project" value="InterPro"/>
</dbReference>
<dbReference type="Gene3D" id="3.40.50.10490">
    <property type="entry name" value="Glucose-6-phosphate isomerase like protein, domain 1"/>
    <property type="match status" value="1"/>
</dbReference>
<keyword evidence="3" id="KW-0804">Transcription</keyword>
<dbReference type="Proteomes" id="UP000076510">
    <property type="component" value="Unassembled WGS sequence"/>
</dbReference>
<dbReference type="RefSeq" id="WP_048006759.1">
    <property type="nucleotide sequence ID" value="NZ_CP047095.1"/>
</dbReference>
<keyword evidence="1" id="KW-0805">Transcription regulation</keyword>
<dbReference type="InterPro" id="IPR009057">
    <property type="entry name" value="Homeodomain-like_sf"/>
</dbReference>
<dbReference type="SUPFAM" id="SSF53697">
    <property type="entry name" value="SIS domain"/>
    <property type="match status" value="1"/>
</dbReference>
<evidence type="ECO:0000256" key="3">
    <source>
        <dbReference type="ARBA" id="ARBA00023163"/>
    </source>
</evidence>
<dbReference type="AlphaFoldDB" id="A0A0J5SAK9"/>
<dbReference type="Gene3D" id="1.10.10.10">
    <property type="entry name" value="Winged helix-like DNA-binding domain superfamily/Winged helix DNA-binding domain"/>
    <property type="match status" value="1"/>
</dbReference>
<dbReference type="EMBL" id="LQQY01000023">
    <property type="protein sequence ID" value="KZE47257.1"/>
    <property type="molecule type" value="Genomic_DNA"/>
</dbReference>
<protein>
    <submittedName>
        <fullName evidence="4">RpiR family transcriptional regulator</fullName>
    </submittedName>
</protein>
<comment type="caution">
    <text evidence="4">The sequence shown here is derived from an EMBL/GenBank/DDBJ whole genome shotgun (WGS) entry which is preliminary data.</text>
</comment>
<keyword evidence="2" id="KW-0238">DNA-binding</keyword>
<dbReference type="PROSITE" id="PS51464">
    <property type="entry name" value="SIS"/>
    <property type="match status" value="1"/>
</dbReference>
<organism evidence="4 5">
    <name type="scientific">Rossellomorea marisflavi</name>
    <dbReference type="NCBI Taxonomy" id="189381"/>
    <lineage>
        <taxon>Bacteria</taxon>
        <taxon>Bacillati</taxon>
        <taxon>Bacillota</taxon>
        <taxon>Bacilli</taxon>
        <taxon>Bacillales</taxon>
        <taxon>Bacillaceae</taxon>
        <taxon>Rossellomorea</taxon>
    </lineage>
</organism>
<evidence type="ECO:0000313" key="5">
    <source>
        <dbReference type="Proteomes" id="UP000076510"/>
    </source>
</evidence>
<dbReference type="Pfam" id="PF01380">
    <property type="entry name" value="SIS"/>
    <property type="match status" value="1"/>
</dbReference>
<sequence>MSQEHQHCLARIRAHYPQFSTTEKKIADFILKRPEETIHSSINGLSDRLGVADSTVFRFCKRVGFKGFQAMKIALASEIMKNSSHERLDEGDTPTSIASKVFRSNCKTIEDTLVILDEGDLMKAVQAMETARSIEFFGSGGSGIVALDGYHKFIRTGLKVHATLDSHIQLMAASQMTSEDCAIFISHSGSTKDILHILDIVKSTGATTIGITNFAKSPLSQQVDIPLFTVSEDSDYRNEALSSRIAQLTLIDTLYANLLQIRETKGQESIRKMQEAIKSKRG</sequence>
<name>A0A0J5SAK9_9BACI</name>
<dbReference type="InterPro" id="IPR001347">
    <property type="entry name" value="SIS_dom"/>
</dbReference>
<proteinExistence type="predicted"/>
<dbReference type="GO" id="GO:1901135">
    <property type="term" value="P:carbohydrate derivative metabolic process"/>
    <property type="evidence" value="ECO:0007669"/>
    <property type="project" value="InterPro"/>
</dbReference>
<evidence type="ECO:0000313" key="4">
    <source>
        <dbReference type="EMBL" id="KZE47257.1"/>
    </source>
</evidence>
<dbReference type="InterPro" id="IPR035472">
    <property type="entry name" value="RpiR-like_SIS"/>
</dbReference>
<accession>A0A0J5SAK9</accession>
<evidence type="ECO:0000256" key="2">
    <source>
        <dbReference type="ARBA" id="ARBA00023125"/>
    </source>
</evidence>
<dbReference type="PANTHER" id="PTHR30514:SF1">
    <property type="entry name" value="HTH-TYPE TRANSCRIPTIONAL REGULATOR HEXR-RELATED"/>
    <property type="match status" value="1"/>
</dbReference>
<dbReference type="OrthoDB" id="3684496at2"/>
<dbReference type="GO" id="GO:0003677">
    <property type="term" value="F:DNA binding"/>
    <property type="evidence" value="ECO:0007669"/>
    <property type="project" value="UniProtKB-KW"/>
</dbReference>
<evidence type="ECO:0000256" key="1">
    <source>
        <dbReference type="ARBA" id="ARBA00023015"/>
    </source>
</evidence>
<dbReference type="PATRIC" id="fig|189381.10.peg.1489"/>
<dbReference type="PANTHER" id="PTHR30514">
    <property type="entry name" value="GLUCOKINASE"/>
    <property type="match status" value="1"/>
</dbReference>
<dbReference type="InterPro" id="IPR047640">
    <property type="entry name" value="RpiR-like"/>
</dbReference>
<dbReference type="InterPro" id="IPR046348">
    <property type="entry name" value="SIS_dom_sf"/>
</dbReference>
<reference evidence="5" key="1">
    <citation type="submission" date="2016-01" db="EMBL/GenBank/DDBJ databases">
        <title>Whole genome sequencing of Bhargavaea cecembensis T14.</title>
        <authorList>
            <person name="Hong K.W."/>
        </authorList>
    </citation>
    <scope>NUCLEOTIDE SEQUENCE [LARGE SCALE GENOMIC DNA]</scope>
    <source>
        <strain evidence="5">M19</strain>
    </source>
</reference>
<dbReference type="InterPro" id="IPR000281">
    <property type="entry name" value="HTH_RpiR"/>
</dbReference>
<dbReference type="Pfam" id="PF01418">
    <property type="entry name" value="HTH_6"/>
    <property type="match status" value="1"/>
</dbReference>
<dbReference type="GO" id="GO:0097367">
    <property type="term" value="F:carbohydrate derivative binding"/>
    <property type="evidence" value="ECO:0007669"/>
    <property type="project" value="InterPro"/>
</dbReference>
<dbReference type="SUPFAM" id="SSF46689">
    <property type="entry name" value="Homeodomain-like"/>
    <property type="match status" value="1"/>
</dbReference>
<dbReference type="CDD" id="cd05013">
    <property type="entry name" value="SIS_RpiR"/>
    <property type="match status" value="1"/>
</dbReference>